<comment type="caution">
    <text evidence="3">The sequence shown here is derived from an EMBL/GenBank/DDBJ whole genome shotgun (WGS) entry which is preliminary data.</text>
</comment>
<reference evidence="3" key="1">
    <citation type="submission" date="2021-03" db="EMBL/GenBank/DDBJ databases">
        <authorList>
            <person name="Tagirdzhanova G."/>
        </authorList>
    </citation>
    <scope>NUCLEOTIDE SEQUENCE</scope>
</reference>
<feature type="domain" description="Protein kinase" evidence="2">
    <location>
        <begin position="159"/>
        <end position="494"/>
    </location>
</feature>
<dbReference type="GO" id="GO:0005524">
    <property type="term" value="F:ATP binding"/>
    <property type="evidence" value="ECO:0007669"/>
    <property type="project" value="InterPro"/>
</dbReference>
<gene>
    <name evidence="3" type="ORF">IMSHALPRED_002888</name>
</gene>
<name>A0A8H3J6N8_9LECA</name>
<sequence>MVDAYAQHDDTVQAFHTWKCSSEAQLTGIGGPKFETECSFIPRSNLENFFKRPRQLENLLDAVLNSRERPAVDPNYVREHYLQSFAILLCIGEGHKIHYFQQYNSLRDQKLPYRTRPDDFPVNIPDRFEAFKNAQWQFCAPKLEYGMNDRFKEEDILPIIRKEEIGEGGSALIYKIVVDESYNLLRPRGHIVPNRRCQHRNTFVLKTFRPAEAEENYKAERDAYMQLKWGGERTSHIIAYYGSFIHGNSYNLILEYADQGTLETFMQKTMSPSTIEDSLLFWDRLFDVTHGIMTIHGKIGNTCSASQIFKGIHQDIKPTNILVFGGNGTSPYDCRFKVADLGLTHFRPSISQPNDPSELDAFGTRAYSAPENFRSHVDTASSPLRITQAVDIWSIGCVFSEVSVWARHGWKRVVEYRRQRKVEIENRGGGKGEHIFHWDGNLLDAVNNIHHVILMNATAKDHITRSVLDCLVNDMLQHGARPTAKFVFEKSKRLIKKYEKDFEVSVVGLVGNTNGDMNDLDEVRTRNRSPRQVPHDYNHSRQEREPPLEEPLPPDDDSTPSSPSSRSQPSPHRHHHKSTSQTSQPRSIGAIGSGSPVSPNPPPPPSTAANIHDNSSQQHIQQHQEEPVRPTLSIDEGHIWKEKKKNLGNAVLPGDENLTSCNRRDHIFLVDNSATMKQYSKEIERVISLLAYMLKNYDKNGLDLFFTQTLTKVNSHRSSKLVTAIQQMPFQGISDMRGRLQNILQEHINRFGTLVQPSRTRFGRQPDPRAQSPLSFYILTDAKWQPTDVGGFIKDLVQTMIAKHCPKEHVAIQFIRFGNDQISIDKLDKLDHGLGLGGMDIVDHTYWNGNVWKMLLGALNDWYDDDPT</sequence>
<proteinExistence type="predicted"/>
<dbReference type="PANTHER" id="PTHR24359:SF1">
    <property type="entry name" value="INHIBITOR OF NUCLEAR FACTOR KAPPA-B KINASE EPSILON SUBUNIT HOMOLOG 1-RELATED"/>
    <property type="match status" value="1"/>
</dbReference>
<feature type="region of interest" description="Disordered" evidence="1">
    <location>
        <begin position="510"/>
        <end position="629"/>
    </location>
</feature>
<dbReference type="InterPro" id="IPR011009">
    <property type="entry name" value="Kinase-like_dom_sf"/>
</dbReference>
<dbReference type="AlphaFoldDB" id="A0A8H3J6N8"/>
<dbReference type="PROSITE" id="PS50011">
    <property type="entry name" value="PROTEIN_KINASE_DOM"/>
    <property type="match status" value="1"/>
</dbReference>
<feature type="compositionally biased region" description="Basic and acidic residues" evidence="1">
    <location>
        <begin position="533"/>
        <end position="547"/>
    </location>
</feature>
<dbReference type="Gene3D" id="1.10.510.10">
    <property type="entry name" value="Transferase(Phosphotransferase) domain 1"/>
    <property type="match status" value="1"/>
</dbReference>
<dbReference type="Pfam" id="PF00069">
    <property type="entry name" value="Pkinase"/>
    <property type="match status" value="1"/>
</dbReference>
<evidence type="ECO:0000313" key="4">
    <source>
        <dbReference type="Proteomes" id="UP000664534"/>
    </source>
</evidence>
<dbReference type="PANTHER" id="PTHR24359">
    <property type="entry name" value="SERINE/THREONINE-PROTEIN KINASE SBK1"/>
    <property type="match status" value="1"/>
</dbReference>
<dbReference type="GO" id="GO:0004674">
    <property type="term" value="F:protein serine/threonine kinase activity"/>
    <property type="evidence" value="ECO:0007669"/>
    <property type="project" value="TreeGrafter"/>
</dbReference>
<dbReference type="CDD" id="cd00180">
    <property type="entry name" value="PKc"/>
    <property type="match status" value="1"/>
</dbReference>
<dbReference type="InterPro" id="IPR000719">
    <property type="entry name" value="Prot_kinase_dom"/>
</dbReference>
<dbReference type="EMBL" id="CAJPDT010000156">
    <property type="protein sequence ID" value="CAF9941767.1"/>
    <property type="molecule type" value="Genomic_DNA"/>
</dbReference>
<evidence type="ECO:0000256" key="1">
    <source>
        <dbReference type="SAM" id="MobiDB-lite"/>
    </source>
</evidence>
<organism evidence="3 4">
    <name type="scientific">Imshaugia aleurites</name>
    <dbReference type="NCBI Taxonomy" id="172621"/>
    <lineage>
        <taxon>Eukaryota</taxon>
        <taxon>Fungi</taxon>
        <taxon>Dikarya</taxon>
        <taxon>Ascomycota</taxon>
        <taxon>Pezizomycotina</taxon>
        <taxon>Lecanoromycetes</taxon>
        <taxon>OSLEUM clade</taxon>
        <taxon>Lecanoromycetidae</taxon>
        <taxon>Lecanorales</taxon>
        <taxon>Lecanorineae</taxon>
        <taxon>Parmeliaceae</taxon>
        <taxon>Imshaugia</taxon>
    </lineage>
</organism>
<dbReference type="SUPFAM" id="SSF56112">
    <property type="entry name" value="Protein kinase-like (PK-like)"/>
    <property type="match status" value="1"/>
</dbReference>
<dbReference type="OrthoDB" id="5986190at2759"/>
<accession>A0A8H3J6N8</accession>
<feature type="compositionally biased region" description="Low complexity" evidence="1">
    <location>
        <begin position="559"/>
        <end position="570"/>
    </location>
</feature>
<keyword evidence="4" id="KW-1185">Reference proteome</keyword>
<evidence type="ECO:0000313" key="3">
    <source>
        <dbReference type="EMBL" id="CAF9941767.1"/>
    </source>
</evidence>
<dbReference type="SMART" id="SM00220">
    <property type="entry name" value="S_TKc"/>
    <property type="match status" value="1"/>
</dbReference>
<evidence type="ECO:0000259" key="2">
    <source>
        <dbReference type="PROSITE" id="PS50011"/>
    </source>
</evidence>
<dbReference type="Proteomes" id="UP000664534">
    <property type="component" value="Unassembled WGS sequence"/>
</dbReference>
<protein>
    <recommendedName>
        <fullName evidence="2">Protein kinase domain-containing protein</fullName>
    </recommendedName>
</protein>